<dbReference type="GO" id="GO:0016787">
    <property type="term" value="F:hydrolase activity"/>
    <property type="evidence" value="ECO:0007669"/>
    <property type="project" value="UniProtKB-KW"/>
</dbReference>
<evidence type="ECO:0000313" key="3">
    <source>
        <dbReference type="EMBL" id="MCY0096986.1"/>
    </source>
</evidence>
<dbReference type="PANTHER" id="PTHR43540">
    <property type="entry name" value="PEROXYUREIDOACRYLATE/UREIDOACRYLATE AMIDOHYDROLASE-RELATED"/>
    <property type="match status" value="1"/>
</dbReference>
<keyword evidence="4" id="KW-1185">Reference proteome</keyword>
<dbReference type="Pfam" id="PF00857">
    <property type="entry name" value="Isochorismatase"/>
    <property type="match status" value="1"/>
</dbReference>
<evidence type="ECO:0000256" key="1">
    <source>
        <dbReference type="ARBA" id="ARBA00022801"/>
    </source>
</evidence>
<dbReference type="EMBL" id="JAOVZQ010000002">
    <property type="protein sequence ID" value="MCY0096986.1"/>
    <property type="molecule type" value="Genomic_DNA"/>
</dbReference>
<dbReference type="CDD" id="cd00431">
    <property type="entry name" value="cysteine_hydrolases"/>
    <property type="match status" value="1"/>
</dbReference>
<dbReference type="SUPFAM" id="SSF52499">
    <property type="entry name" value="Isochorismatase-like hydrolases"/>
    <property type="match status" value="1"/>
</dbReference>
<dbReference type="InterPro" id="IPR016291">
    <property type="entry name" value="Isochorismatase"/>
</dbReference>
<dbReference type="InterPro" id="IPR050272">
    <property type="entry name" value="Isochorismatase-like_hydrls"/>
</dbReference>
<accession>A0ABT3YM26</accession>
<evidence type="ECO:0000259" key="2">
    <source>
        <dbReference type="Pfam" id="PF00857"/>
    </source>
</evidence>
<name>A0ABT3YM26_9HYPH</name>
<dbReference type="InterPro" id="IPR036380">
    <property type="entry name" value="Isochorismatase-like_sf"/>
</dbReference>
<dbReference type="Proteomes" id="UP001081283">
    <property type="component" value="Unassembled WGS sequence"/>
</dbReference>
<comment type="caution">
    <text evidence="3">The sequence shown here is derived from an EMBL/GenBank/DDBJ whole genome shotgun (WGS) entry which is preliminary data.</text>
</comment>
<reference evidence="3" key="1">
    <citation type="submission" date="2022-10" db="EMBL/GenBank/DDBJ databases">
        <title>Hoeflea sp. J2-29, isolated from marine algae.</title>
        <authorList>
            <person name="Kristyanto S."/>
            <person name="Kim J.M."/>
            <person name="Jeon C.O."/>
        </authorList>
    </citation>
    <scope>NUCLEOTIDE SEQUENCE</scope>
    <source>
        <strain evidence="3">J2-29</strain>
    </source>
</reference>
<proteinExistence type="predicted"/>
<dbReference type="InterPro" id="IPR000868">
    <property type="entry name" value="Isochorismatase-like_dom"/>
</dbReference>
<organism evidence="3 4">
    <name type="scientific">Hoeflea ulvae</name>
    <dbReference type="NCBI Taxonomy" id="2983764"/>
    <lineage>
        <taxon>Bacteria</taxon>
        <taxon>Pseudomonadati</taxon>
        <taxon>Pseudomonadota</taxon>
        <taxon>Alphaproteobacteria</taxon>
        <taxon>Hyphomicrobiales</taxon>
        <taxon>Rhizobiaceae</taxon>
        <taxon>Hoeflea</taxon>
    </lineage>
</organism>
<feature type="domain" description="Isochorismatase-like" evidence="2">
    <location>
        <begin position="21"/>
        <end position="193"/>
    </location>
</feature>
<dbReference type="PRINTS" id="PR01398">
    <property type="entry name" value="ISCHRISMTASE"/>
</dbReference>
<dbReference type="RefSeq" id="WP_267615083.1">
    <property type="nucleotide sequence ID" value="NZ_JAOVZQ010000002.1"/>
</dbReference>
<evidence type="ECO:0000313" key="4">
    <source>
        <dbReference type="Proteomes" id="UP001081283"/>
    </source>
</evidence>
<dbReference type="Gene3D" id="3.40.50.850">
    <property type="entry name" value="Isochorismatase-like"/>
    <property type="match status" value="1"/>
</dbReference>
<gene>
    <name evidence="3" type="ORF">OEG82_23690</name>
</gene>
<sequence length="213" mass="23437">MDDVFSAHRHEAGTTLRPASAALVIVDMINEFCKPGGKMVLPGYETLIPRQQELITAAKAAGMPVIFVIDSHRKGMRRDREFLKRTAHGEENSWATQVVDEIAPGPDDIVVIKHRYSAFFQTDLDLVLKDMLIDQILVCGVVTNICVRSTVHDGFFLGYDVVVPFDACAATGPREQDSSLYDIATHFGTVAPTSEVTTAIAEKGELINRVFES</sequence>
<dbReference type="PANTHER" id="PTHR43540:SF6">
    <property type="entry name" value="ISOCHORISMATASE-LIKE DOMAIN-CONTAINING PROTEIN"/>
    <property type="match status" value="1"/>
</dbReference>
<keyword evidence="1 3" id="KW-0378">Hydrolase</keyword>
<protein>
    <submittedName>
        <fullName evidence="3">Cysteine hydrolase</fullName>
    </submittedName>
</protein>